<dbReference type="GO" id="GO:0000731">
    <property type="term" value="P:DNA synthesis involved in DNA repair"/>
    <property type="evidence" value="ECO:0007669"/>
    <property type="project" value="TreeGrafter"/>
</dbReference>
<dbReference type="InterPro" id="IPR027417">
    <property type="entry name" value="P-loop_NTPase"/>
</dbReference>
<dbReference type="GO" id="GO:0003697">
    <property type="term" value="F:single-stranded DNA binding"/>
    <property type="evidence" value="ECO:0007669"/>
    <property type="project" value="UniProtKB-UniRule"/>
</dbReference>
<dbReference type="PROSITE" id="PS00617">
    <property type="entry name" value="RECF_1"/>
    <property type="match status" value="1"/>
</dbReference>
<comment type="function">
    <text evidence="9 10">The RecF protein is involved in DNA metabolism; it is required for DNA replication and normal SOS inducibility. RecF binds preferentially to single-stranded, linear DNA. It also seems to bind ATP.</text>
</comment>
<comment type="subcellular location">
    <subcellularLocation>
        <location evidence="1 9 10">Cytoplasm</location>
    </subcellularLocation>
</comment>
<accession>A0A2M8GKB3</accession>
<evidence type="ECO:0000256" key="9">
    <source>
        <dbReference type="HAMAP-Rule" id="MF_00365"/>
    </source>
</evidence>
<feature type="domain" description="RecF/RecN/SMC N-terminal" evidence="11">
    <location>
        <begin position="2"/>
        <end position="334"/>
    </location>
</feature>
<dbReference type="GO" id="GO:0006302">
    <property type="term" value="P:double-strand break repair"/>
    <property type="evidence" value="ECO:0007669"/>
    <property type="project" value="TreeGrafter"/>
</dbReference>
<gene>
    <name evidence="9" type="primary">recF</name>
    <name evidence="12" type="ORF">CO009_01015</name>
</gene>
<dbReference type="AlphaFoldDB" id="A0A2M8GKB3"/>
<evidence type="ECO:0000256" key="7">
    <source>
        <dbReference type="ARBA" id="ARBA00022840"/>
    </source>
</evidence>
<feature type="binding site" evidence="9">
    <location>
        <begin position="30"/>
        <end position="37"/>
    </location>
    <ligand>
        <name>ATP</name>
        <dbReference type="ChEBI" id="CHEBI:30616"/>
    </ligand>
</feature>
<keyword evidence="9 10" id="KW-0234">DNA repair</keyword>
<dbReference type="Gene3D" id="3.40.50.300">
    <property type="entry name" value="P-loop containing nucleotide triphosphate hydrolases"/>
    <property type="match status" value="1"/>
</dbReference>
<evidence type="ECO:0000256" key="3">
    <source>
        <dbReference type="ARBA" id="ARBA00020170"/>
    </source>
</evidence>
<keyword evidence="9 10" id="KW-0227">DNA damage</keyword>
<keyword evidence="7 9" id="KW-0067">ATP-binding</keyword>
<protein>
    <recommendedName>
        <fullName evidence="3 9">DNA replication and repair protein RecF</fullName>
    </recommendedName>
</protein>
<dbReference type="GO" id="GO:0005524">
    <property type="term" value="F:ATP binding"/>
    <property type="evidence" value="ECO:0007669"/>
    <property type="project" value="UniProtKB-UniRule"/>
</dbReference>
<dbReference type="EMBL" id="PFQM01000026">
    <property type="protein sequence ID" value="PJC80855.1"/>
    <property type="molecule type" value="Genomic_DNA"/>
</dbReference>
<dbReference type="InterPro" id="IPR042174">
    <property type="entry name" value="RecF_2"/>
</dbReference>
<evidence type="ECO:0000313" key="13">
    <source>
        <dbReference type="Proteomes" id="UP000228960"/>
    </source>
</evidence>
<comment type="caution">
    <text evidence="12">The sequence shown here is derived from an EMBL/GenBank/DDBJ whole genome shotgun (WGS) entry which is preliminary data.</text>
</comment>
<dbReference type="PANTHER" id="PTHR32182">
    <property type="entry name" value="DNA REPLICATION AND REPAIR PROTEIN RECF"/>
    <property type="match status" value="1"/>
</dbReference>
<dbReference type="HAMAP" id="MF_00365">
    <property type="entry name" value="RecF"/>
    <property type="match status" value="1"/>
</dbReference>
<keyword evidence="6 9" id="KW-0547">Nucleotide-binding</keyword>
<evidence type="ECO:0000259" key="11">
    <source>
        <dbReference type="Pfam" id="PF02463"/>
    </source>
</evidence>
<dbReference type="PROSITE" id="PS00618">
    <property type="entry name" value="RECF_2"/>
    <property type="match status" value="1"/>
</dbReference>
<dbReference type="InterPro" id="IPR003395">
    <property type="entry name" value="RecF/RecN/SMC_N"/>
</dbReference>
<keyword evidence="9 10" id="KW-0742">SOS response</keyword>
<dbReference type="NCBIfam" id="TIGR00611">
    <property type="entry name" value="recf"/>
    <property type="match status" value="1"/>
</dbReference>
<dbReference type="Pfam" id="PF02463">
    <property type="entry name" value="SMC_N"/>
    <property type="match status" value="1"/>
</dbReference>
<evidence type="ECO:0000256" key="2">
    <source>
        <dbReference type="ARBA" id="ARBA00008016"/>
    </source>
</evidence>
<dbReference type="GO" id="GO:0009432">
    <property type="term" value="P:SOS response"/>
    <property type="evidence" value="ECO:0007669"/>
    <property type="project" value="UniProtKB-UniRule"/>
</dbReference>
<dbReference type="SUPFAM" id="SSF52540">
    <property type="entry name" value="P-loop containing nucleoside triphosphate hydrolases"/>
    <property type="match status" value="1"/>
</dbReference>
<comment type="similarity">
    <text evidence="2 9 10">Belongs to the RecF family.</text>
</comment>
<reference evidence="13" key="1">
    <citation type="submission" date="2017-09" db="EMBL/GenBank/DDBJ databases">
        <title>Depth-based differentiation of microbial function through sediment-hosted aquifers and enrichment of novel symbionts in the deep terrestrial subsurface.</title>
        <authorList>
            <person name="Probst A.J."/>
            <person name="Ladd B."/>
            <person name="Jarett J.K."/>
            <person name="Geller-Mcgrath D.E."/>
            <person name="Sieber C.M.K."/>
            <person name="Emerson J.B."/>
            <person name="Anantharaman K."/>
            <person name="Thomas B.C."/>
            <person name="Malmstrom R."/>
            <person name="Stieglmeier M."/>
            <person name="Klingl A."/>
            <person name="Woyke T."/>
            <person name="Ryan C.M."/>
            <person name="Banfield J.F."/>
        </authorList>
    </citation>
    <scope>NUCLEOTIDE SEQUENCE [LARGE SCALE GENOMIC DNA]</scope>
</reference>
<keyword evidence="5 9" id="KW-0235">DNA replication</keyword>
<proteinExistence type="inferred from homology"/>
<dbReference type="PANTHER" id="PTHR32182:SF0">
    <property type="entry name" value="DNA REPLICATION AND REPAIR PROTEIN RECF"/>
    <property type="match status" value="1"/>
</dbReference>
<dbReference type="Proteomes" id="UP000228960">
    <property type="component" value="Unassembled WGS sequence"/>
</dbReference>
<dbReference type="InterPro" id="IPR018078">
    <property type="entry name" value="DNA-binding_RecF_CS"/>
</dbReference>
<dbReference type="Gene3D" id="1.20.1050.90">
    <property type="entry name" value="RecF/RecN/SMC, N-terminal domain"/>
    <property type="match status" value="1"/>
</dbReference>
<evidence type="ECO:0000256" key="8">
    <source>
        <dbReference type="ARBA" id="ARBA00023125"/>
    </source>
</evidence>
<dbReference type="GO" id="GO:0006260">
    <property type="term" value="P:DNA replication"/>
    <property type="evidence" value="ECO:0007669"/>
    <property type="project" value="UniProtKB-UniRule"/>
</dbReference>
<organism evidence="12 13">
    <name type="scientific">Candidatus Shapirobacteria bacterium CG_4_8_14_3_um_filter_35_11</name>
    <dbReference type="NCBI Taxonomy" id="1974874"/>
    <lineage>
        <taxon>Bacteria</taxon>
        <taxon>Candidatus Shapironibacteriota</taxon>
    </lineage>
</organism>
<evidence type="ECO:0000256" key="4">
    <source>
        <dbReference type="ARBA" id="ARBA00022490"/>
    </source>
</evidence>
<evidence type="ECO:0000256" key="5">
    <source>
        <dbReference type="ARBA" id="ARBA00022705"/>
    </source>
</evidence>
<sequence>MYIKSINLQNFRSYEEKTVGFSKDINLILGENGGGKSNLIEAIYFLSSGKSFRASSLSQMIEWNKSFTSVRGVVGDLNLEAQLIKNTEGVGNSRRFLINKVLKTRAKYLGNFRCVLFDPEDIRLVSGSPTRRRDFLDAIFTSSEWTYASALSQYNRALKHRNELLDLIFEGKAQATELFYWNQSLTKNADIINKFRREFIDLTNDFFARHDDPEIQKLSIKYSPSVITAEKMQNEEKIDIRTGYTRYGPHRDDFEVWSQNFKNSDQNMANWGSRGQQRLAVLAIRLAQIHYLMERYKETPVLLLDDIFSELDENHRKLVVEICQKHQTIFTSAENEALIYLPNAQIVKI</sequence>
<evidence type="ECO:0000313" key="12">
    <source>
        <dbReference type="EMBL" id="PJC80855.1"/>
    </source>
</evidence>
<evidence type="ECO:0000256" key="6">
    <source>
        <dbReference type="ARBA" id="ARBA00022741"/>
    </source>
</evidence>
<evidence type="ECO:0000256" key="10">
    <source>
        <dbReference type="RuleBase" id="RU000578"/>
    </source>
</evidence>
<evidence type="ECO:0000256" key="1">
    <source>
        <dbReference type="ARBA" id="ARBA00004496"/>
    </source>
</evidence>
<dbReference type="InterPro" id="IPR001238">
    <property type="entry name" value="DNA-binding_RecF"/>
</dbReference>
<dbReference type="GO" id="GO:0005737">
    <property type="term" value="C:cytoplasm"/>
    <property type="evidence" value="ECO:0007669"/>
    <property type="project" value="UniProtKB-SubCell"/>
</dbReference>
<keyword evidence="4 9" id="KW-0963">Cytoplasm</keyword>
<keyword evidence="8 9" id="KW-0238">DNA-binding</keyword>
<name>A0A2M8GKB3_9BACT</name>